<dbReference type="GO" id="GO:0042254">
    <property type="term" value="P:ribosome biogenesis"/>
    <property type="evidence" value="ECO:0007669"/>
    <property type="project" value="UniProtKB-KW"/>
</dbReference>
<keyword evidence="3 5" id="KW-0690">Ribosome biogenesis</keyword>
<evidence type="ECO:0000256" key="4">
    <source>
        <dbReference type="ARBA" id="ARBA00023242"/>
    </source>
</evidence>
<evidence type="ECO:0000256" key="5">
    <source>
        <dbReference type="RuleBase" id="RU364132"/>
    </source>
</evidence>
<comment type="caution">
    <text evidence="7">The sequence shown here is derived from an EMBL/GenBank/DDBJ whole genome shotgun (WGS) entry which is preliminary data.</text>
</comment>
<evidence type="ECO:0000313" key="7">
    <source>
        <dbReference type="EMBL" id="KAH6691567.1"/>
    </source>
</evidence>
<dbReference type="Proteomes" id="UP000770015">
    <property type="component" value="Unassembled WGS sequence"/>
</dbReference>
<feature type="compositionally biased region" description="Basic and acidic residues" evidence="6">
    <location>
        <begin position="85"/>
        <end position="96"/>
    </location>
</feature>
<gene>
    <name evidence="7" type="ORF">F5X68DRAFT_66249</name>
</gene>
<reference evidence="7" key="1">
    <citation type="journal article" date="2021" name="Nat. Commun.">
        <title>Genetic determinants of endophytism in the Arabidopsis root mycobiome.</title>
        <authorList>
            <person name="Mesny F."/>
            <person name="Miyauchi S."/>
            <person name="Thiergart T."/>
            <person name="Pickel B."/>
            <person name="Atanasova L."/>
            <person name="Karlsson M."/>
            <person name="Huettel B."/>
            <person name="Barry K.W."/>
            <person name="Haridas S."/>
            <person name="Chen C."/>
            <person name="Bauer D."/>
            <person name="Andreopoulos W."/>
            <person name="Pangilinan J."/>
            <person name="LaButti K."/>
            <person name="Riley R."/>
            <person name="Lipzen A."/>
            <person name="Clum A."/>
            <person name="Drula E."/>
            <person name="Henrissat B."/>
            <person name="Kohler A."/>
            <person name="Grigoriev I.V."/>
            <person name="Martin F.M."/>
            <person name="Hacquard S."/>
        </authorList>
    </citation>
    <scope>NUCLEOTIDE SEQUENCE</scope>
    <source>
        <strain evidence="7">MPI-SDFR-AT-0117</strain>
    </source>
</reference>
<comment type="subcellular location">
    <subcellularLocation>
        <location evidence="1 5">Nucleus</location>
    </subcellularLocation>
</comment>
<feature type="compositionally biased region" description="Basic and acidic residues" evidence="6">
    <location>
        <begin position="148"/>
        <end position="182"/>
    </location>
</feature>
<comment type="function">
    <text evidence="5">Involved in ribosomal large subunit assembly.</text>
</comment>
<organism evidence="7 8">
    <name type="scientific">Plectosphaerella plurivora</name>
    <dbReference type="NCBI Taxonomy" id="936078"/>
    <lineage>
        <taxon>Eukaryota</taxon>
        <taxon>Fungi</taxon>
        <taxon>Dikarya</taxon>
        <taxon>Ascomycota</taxon>
        <taxon>Pezizomycotina</taxon>
        <taxon>Sordariomycetes</taxon>
        <taxon>Hypocreomycetidae</taxon>
        <taxon>Glomerellales</taxon>
        <taxon>Plectosphaerellaceae</taxon>
        <taxon>Plectosphaerella</taxon>
    </lineage>
</organism>
<keyword evidence="4 5" id="KW-0539">Nucleus</keyword>
<dbReference type="Pfam" id="PF04939">
    <property type="entry name" value="RRS1"/>
    <property type="match status" value="1"/>
</dbReference>
<evidence type="ECO:0000256" key="3">
    <source>
        <dbReference type="ARBA" id="ARBA00022517"/>
    </source>
</evidence>
<feature type="region of interest" description="Disordered" evidence="6">
    <location>
        <begin position="77"/>
        <end position="96"/>
    </location>
</feature>
<evidence type="ECO:0000256" key="1">
    <source>
        <dbReference type="ARBA" id="ARBA00004123"/>
    </source>
</evidence>
<proteinExistence type="inferred from homology"/>
<feature type="region of interest" description="Disordered" evidence="6">
    <location>
        <begin position="148"/>
        <end position="191"/>
    </location>
</feature>
<evidence type="ECO:0000313" key="8">
    <source>
        <dbReference type="Proteomes" id="UP000770015"/>
    </source>
</evidence>
<evidence type="ECO:0000256" key="2">
    <source>
        <dbReference type="ARBA" id="ARBA00010077"/>
    </source>
</evidence>
<keyword evidence="8" id="KW-1185">Reference proteome</keyword>
<name>A0A9P9AEI8_9PEZI</name>
<dbReference type="GO" id="GO:0005634">
    <property type="term" value="C:nucleus"/>
    <property type="evidence" value="ECO:0007669"/>
    <property type="project" value="UniProtKB-SubCell"/>
</dbReference>
<comment type="similarity">
    <text evidence="2 5">Belongs to the RRS1 family.</text>
</comment>
<evidence type="ECO:0000256" key="6">
    <source>
        <dbReference type="SAM" id="MobiDB-lite"/>
    </source>
</evidence>
<accession>A0A9P9AEI8</accession>
<dbReference type="EMBL" id="JAGSXJ010000005">
    <property type="protein sequence ID" value="KAH6691567.1"/>
    <property type="molecule type" value="Genomic_DNA"/>
</dbReference>
<protein>
    <recommendedName>
        <fullName evidence="5">Ribosome biogenesis regulatory protein</fullName>
    </recommendedName>
</protein>
<dbReference type="InterPro" id="IPR007023">
    <property type="entry name" value="Ribosom_reg"/>
</dbReference>
<dbReference type="OrthoDB" id="28455at2759"/>
<sequence length="191" mass="21762">MATETKIKLPVTVDRPTPYTFDLGLLLANDNNPVTLDKSDLEASLASVARDGAQVLINQLMTTCKITANSEGVILSLPPPSTSLPREKPIPKPREPTKWERFAAKRGIKPKTREQRRNLAYDEDSGEWKRKWGYDALNKKGENDWAVEVKPETEANRKEGTSVRGDGRRARVERVKRNERKERKNLRDKKN</sequence>
<dbReference type="AlphaFoldDB" id="A0A9P9AEI8"/>